<accession>A0A0A9HTC9</accession>
<name>A0A0A9HTC9_ARUDO</name>
<protein>
    <submittedName>
        <fullName evidence="1">Uncharacterized protein</fullName>
    </submittedName>
</protein>
<evidence type="ECO:0000313" key="1">
    <source>
        <dbReference type="EMBL" id="JAE36148.1"/>
    </source>
</evidence>
<dbReference type="EMBL" id="GBRH01161748">
    <property type="protein sequence ID" value="JAE36148.1"/>
    <property type="molecule type" value="Transcribed_RNA"/>
</dbReference>
<reference evidence="1" key="2">
    <citation type="journal article" date="2015" name="Data Brief">
        <title>Shoot transcriptome of the giant reed, Arundo donax.</title>
        <authorList>
            <person name="Barrero R.A."/>
            <person name="Guerrero F.D."/>
            <person name="Moolhuijzen P."/>
            <person name="Goolsby J.A."/>
            <person name="Tidwell J."/>
            <person name="Bellgard S.E."/>
            <person name="Bellgard M.I."/>
        </authorList>
    </citation>
    <scope>NUCLEOTIDE SEQUENCE</scope>
    <source>
        <tissue evidence="1">Shoot tissue taken approximately 20 cm above the soil surface</tissue>
    </source>
</reference>
<dbReference type="AlphaFoldDB" id="A0A0A9HTC9"/>
<organism evidence="1">
    <name type="scientific">Arundo donax</name>
    <name type="common">Giant reed</name>
    <name type="synonym">Donax arundinaceus</name>
    <dbReference type="NCBI Taxonomy" id="35708"/>
    <lineage>
        <taxon>Eukaryota</taxon>
        <taxon>Viridiplantae</taxon>
        <taxon>Streptophyta</taxon>
        <taxon>Embryophyta</taxon>
        <taxon>Tracheophyta</taxon>
        <taxon>Spermatophyta</taxon>
        <taxon>Magnoliopsida</taxon>
        <taxon>Liliopsida</taxon>
        <taxon>Poales</taxon>
        <taxon>Poaceae</taxon>
        <taxon>PACMAD clade</taxon>
        <taxon>Arundinoideae</taxon>
        <taxon>Arundineae</taxon>
        <taxon>Arundo</taxon>
    </lineage>
</organism>
<sequence>MASRPSAKPTAVRWYKGARVGSVLSSMTLRCAHAALPSGLAFLDHR</sequence>
<proteinExistence type="predicted"/>
<reference evidence="1" key="1">
    <citation type="submission" date="2014-09" db="EMBL/GenBank/DDBJ databases">
        <authorList>
            <person name="Magalhaes I.L.F."/>
            <person name="Oliveira U."/>
            <person name="Santos F.R."/>
            <person name="Vidigal T.H.D.A."/>
            <person name="Brescovit A.D."/>
            <person name="Santos A.J."/>
        </authorList>
    </citation>
    <scope>NUCLEOTIDE SEQUENCE</scope>
    <source>
        <tissue evidence="1">Shoot tissue taken approximately 20 cm above the soil surface</tissue>
    </source>
</reference>